<sequence>MSAPTSEEFFVMQIGVSVGFDAAHSLPEYPGECRNVHGHTYQVEVVVEGEIDPETRFVVDFADLKEILRGVVEELDHRYINDVIEYPTAEYIALYIKRGVEARLSENLRLVSVRLYEGEGKWVEITVPCKT</sequence>
<organism evidence="6 7">
    <name type="scientific">Candidatus Syntropharchaeum caldarium</name>
    <dbReference type="NCBI Taxonomy" id="1838285"/>
    <lineage>
        <taxon>Archaea</taxon>
        <taxon>Methanobacteriati</taxon>
        <taxon>Methanobacteriota</taxon>
        <taxon>Stenosarchaea group</taxon>
        <taxon>Methanomicrobia</taxon>
        <taxon>Methanosarcinales</taxon>
        <taxon>ANME-2 cluster</taxon>
        <taxon>Candidatus Syntropharchaeum</taxon>
    </lineage>
</organism>
<dbReference type="Proteomes" id="UP000186940">
    <property type="component" value="Unassembled WGS sequence"/>
</dbReference>
<dbReference type="Gene3D" id="3.30.479.10">
    <property type="entry name" value="6-pyruvoyl tetrahydropterin synthase/QueD"/>
    <property type="match status" value="1"/>
</dbReference>
<feature type="active site" description="Proton acceptor" evidence="4">
    <location>
        <position position="33"/>
    </location>
</feature>
<evidence type="ECO:0000256" key="1">
    <source>
        <dbReference type="ARBA" id="ARBA00022723"/>
    </source>
</evidence>
<dbReference type="InterPro" id="IPR038418">
    <property type="entry name" value="6-PTP_synth/QueD_sf"/>
</dbReference>
<dbReference type="PANTHER" id="PTHR12589:SF7">
    <property type="entry name" value="6-PYRUVOYL TETRAHYDROBIOPTERIN SYNTHASE"/>
    <property type="match status" value="1"/>
</dbReference>
<dbReference type="GO" id="GO:0046872">
    <property type="term" value="F:metal ion binding"/>
    <property type="evidence" value="ECO:0007669"/>
    <property type="project" value="UniProtKB-KW"/>
</dbReference>
<comment type="caution">
    <text evidence="6">The sequence shown here is derived from an EMBL/GenBank/DDBJ whole genome shotgun (WGS) entry which is preliminary data.</text>
</comment>
<feature type="binding site" evidence="5">
    <location>
        <position position="39"/>
    </location>
    <ligand>
        <name>Zn(2+)</name>
        <dbReference type="ChEBI" id="CHEBI:29105"/>
    </ligand>
</feature>
<evidence type="ECO:0000256" key="4">
    <source>
        <dbReference type="PIRSR" id="PIRSR006113-1"/>
    </source>
</evidence>
<evidence type="ECO:0000256" key="3">
    <source>
        <dbReference type="ARBA" id="ARBA00023239"/>
    </source>
</evidence>
<dbReference type="InterPro" id="IPR007115">
    <property type="entry name" value="6-PTP_synth/QueD"/>
</dbReference>
<dbReference type="GO" id="GO:0003874">
    <property type="term" value="F:6-pyruvoyltetrahydropterin synthase activity"/>
    <property type="evidence" value="ECO:0007669"/>
    <property type="project" value="UniProtKB-EC"/>
</dbReference>
<dbReference type="AlphaFoldDB" id="A0A1F2PAZ8"/>
<keyword evidence="3 6" id="KW-0456">Lyase</keyword>
<dbReference type="NCBIfam" id="TIGR03367">
    <property type="entry name" value="queuosine_QueD"/>
    <property type="match status" value="1"/>
</dbReference>
<accession>A0A1F2PAZ8</accession>
<feature type="binding site" evidence="5">
    <location>
        <position position="37"/>
    </location>
    <ligand>
        <name>Zn(2+)</name>
        <dbReference type="ChEBI" id="CHEBI:29105"/>
    </ligand>
</feature>
<keyword evidence="2 5" id="KW-0862">Zinc</keyword>
<proteinExistence type="predicted"/>
<comment type="cofactor">
    <cofactor evidence="5">
        <name>Zn(2+)</name>
        <dbReference type="ChEBI" id="CHEBI:29105"/>
    </cofactor>
    <text evidence="5">Binds 1 zinc ion per subunit.</text>
</comment>
<dbReference type="STRING" id="1838285.SCAL_000854"/>
<gene>
    <name evidence="6" type="ORF">SCAL_000854</name>
</gene>
<keyword evidence="7" id="KW-1185">Reference proteome</keyword>
<keyword evidence="1 5" id="KW-0479">Metal-binding</keyword>
<evidence type="ECO:0000313" key="6">
    <source>
        <dbReference type="EMBL" id="OFV68214.1"/>
    </source>
</evidence>
<dbReference type="PIRSF" id="PIRSF006113">
    <property type="entry name" value="PTP_synth"/>
    <property type="match status" value="1"/>
</dbReference>
<feature type="binding site" evidence="5">
    <location>
        <position position="24"/>
    </location>
    <ligand>
        <name>Zn(2+)</name>
        <dbReference type="ChEBI" id="CHEBI:29105"/>
    </ligand>
</feature>
<dbReference type="EMBL" id="LYOS01000002">
    <property type="protein sequence ID" value="OFV68214.1"/>
    <property type="molecule type" value="Genomic_DNA"/>
</dbReference>
<reference evidence="6" key="1">
    <citation type="submission" date="2016-05" db="EMBL/GenBank/DDBJ databases">
        <title>Microbial consortia oxidize butane by reversing methanogenesis.</title>
        <authorList>
            <person name="Laso-Perez R."/>
            <person name="Richter M."/>
            <person name="Wegener G."/>
            <person name="Musat F."/>
        </authorList>
    </citation>
    <scope>NUCLEOTIDE SEQUENCE [LARGE SCALE GENOMIC DNA]</scope>
    <source>
        <strain evidence="6">BOX2</strain>
    </source>
</reference>
<dbReference type="PANTHER" id="PTHR12589">
    <property type="entry name" value="PYRUVOYL TETRAHYDROBIOPTERIN SYNTHASE"/>
    <property type="match status" value="1"/>
</dbReference>
<evidence type="ECO:0000313" key="7">
    <source>
        <dbReference type="Proteomes" id="UP000186940"/>
    </source>
</evidence>
<dbReference type="SUPFAM" id="SSF55620">
    <property type="entry name" value="Tetrahydrobiopterin biosynthesis enzymes-like"/>
    <property type="match status" value="1"/>
</dbReference>
<dbReference type="Pfam" id="PF01242">
    <property type="entry name" value="PTPS"/>
    <property type="match status" value="1"/>
</dbReference>
<feature type="active site" description="Charge relay system" evidence="4">
    <location>
        <position position="117"/>
    </location>
</feature>
<evidence type="ECO:0000256" key="2">
    <source>
        <dbReference type="ARBA" id="ARBA00022833"/>
    </source>
</evidence>
<dbReference type="EC" id="4.2.3.12" evidence="6"/>
<protein>
    <submittedName>
        <fullName evidence="6">6-pyruvoyl tetrahydropterin synthase</fullName>
        <ecNumber evidence="6">4.2.3.12</ecNumber>
    </submittedName>
</protein>
<name>A0A1F2PAZ8_9EURY</name>
<feature type="active site" description="Charge relay system" evidence="4">
    <location>
        <position position="77"/>
    </location>
</feature>
<evidence type="ECO:0000256" key="5">
    <source>
        <dbReference type="PIRSR" id="PIRSR006113-2"/>
    </source>
</evidence>